<organism evidence="6 7">
    <name type="scientific">Luteimonas cucumeris</name>
    <dbReference type="NCBI Taxonomy" id="985012"/>
    <lineage>
        <taxon>Bacteria</taxon>
        <taxon>Pseudomonadati</taxon>
        <taxon>Pseudomonadota</taxon>
        <taxon>Gammaproteobacteria</taxon>
        <taxon>Lysobacterales</taxon>
        <taxon>Lysobacteraceae</taxon>
        <taxon>Luteimonas</taxon>
    </lineage>
</organism>
<protein>
    <submittedName>
        <fullName evidence="6">LytTR family two component transcriptional regulator</fullName>
    </submittedName>
</protein>
<feature type="modified residue" description="4-aspartylphosphate" evidence="3">
    <location>
        <position position="73"/>
    </location>
</feature>
<dbReference type="GO" id="GO:0005829">
    <property type="term" value="C:cytosol"/>
    <property type="evidence" value="ECO:0007669"/>
    <property type="project" value="TreeGrafter"/>
</dbReference>
<dbReference type="Gene3D" id="2.40.50.1020">
    <property type="entry name" value="LytTr DNA-binding domain"/>
    <property type="match status" value="1"/>
</dbReference>
<evidence type="ECO:0000259" key="4">
    <source>
        <dbReference type="PROSITE" id="PS50110"/>
    </source>
</evidence>
<dbReference type="Gene3D" id="3.40.50.2300">
    <property type="match status" value="1"/>
</dbReference>
<dbReference type="PANTHER" id="PTHR48111:SF3">
    <property type="entry name" value="TRANSCRIPTIONAL REGULATORY PROTEIN BTSR"/>
    <property type="match status" value="1"/>
</dbReference>
<evidence type="ECO:0000256" key="2">
    <source>
        <dbReference type="ARBA" id="ARBA00023125"/>
    </source>
</evidence>
<dbReference type="EMBL" id="VLKN01000005">
    <property type="protein sequence ID" value="TWI01752.1"/>
    <property type="molecule type" value="Genomic_DNA"/>
</dbReference>
<dbReference type="Proteomes" id="UP000315167">
    <property type="component" value="Unassembled WGS sequence"/>
</dbReference>
<dbReference type="PROSITE" id="PS50930">
    <property type="entry name" value="HTH_LYTTR"/>
    <property type="match status" value="1"/>
</dbReference>
<dbReference type="GO" id="GO:0032993">
    <property type="term" value="C:protein-DNA complex"/>
    <property type="evidence" value="ECO:0007669"/>
    <property type="project" value="TreeGrafter"/>
</dbReference>
<dbReference type="InterPro" id="IPR011006">
    <property type="entry name" value="CheY-like_superfamily"/>
</dbReference>
<accession>A0A562L294</accession>
<evidence type="ECO:0000313" key="7">
    <source>
        <dbReference type="Proteomes" id="UP000315167"/>
    </source>
</evidence>
<feature type="domain" description="Response regulatory" evidence="4">
    <location>
        <begin position="22"/>
        <end position="136"/>
    </location>
</feature>
<keyword evidence="7" id="KW-1185">Reference proteome</keyword>
<dbReference type="InterPro" id="IPR039420">
    <property type="entry name" value="WalR-like"/>
</dbReference>
<sequence length="263" mass="29206">MTANSACRWDTQDGHEGGPRLKIVIADDEPLARERLRDLLAEQAGVQVVAEAGDGREALHACAEHDPDLVLLDIAMPGIDGLEAARHLAAFDPRPAVVFCTAYDAHALSAFEAAAIDYLLKPVRPERLAAALERARTYAAGRGRDAGEQPAGRRRTHLCARIRGSLRLIPIEDVHYLQADEKYVVVHHARGEDLLEESLKSLEEEFGERFVRIHRNCLVARHELIELKRAPDGHVHAILRHGKQPLEVSRRCVTGLKETVKHL</sequence>
<dbReference type="Pfam" id="PF04397">
    <property type="entry name" value="LytTR"/>
    <property type="match status" value="1"/>
</dbReference>
<dbReference type="SMART" id="SM00448">
    <property type="entry name" value="REC"/>
    <property type="match status" value="1"/>
</dbReference>
<dbReference type="InterPro" id="IPR001789">
    <property type="entry name" value="Sig_transdc_resp-reg_receiver"/>
</dbReference>
<dbReference type="CDD" id="cd17532">
    <property type="entry name" value="REC_LytTR_AlgR-like"/>
    <property type="match status" value="1"/>
</dbReference>
<dbReference type="PANTHER" id="PTHR48111">
    <property type="entry name" value="REGULATOR OF RPOS"/>
    <property type="match status" value="1"/>
</dbReference>
<keyword evidence="3" id="KW-0597">Phosphoprotein</keyword>
<dbReference type="SUPFAM" id="SSF52172">
    <property type="entry name" value="CheY-like"/>
    <property type="match status" value="1"/>
</dbReference>
<evidence type="ECO:0000256" key="1">
    <source>
        <dbReference type="ARBA" id="ARBA00023012"/>
    </source>
</evidence>
<dbReference type="Pfam" id="PF00072">
    <property type="entry name" value="Response_reg"/>
    <property type="match status" value="1"/>
</dbReference>
<name>A0A562L294_9GAMM</name>
<evidence type="ECO:0000313" key="6">
    <source>
        <dbReference type="EMBL" id="TWI01752.1"/>
    </source>
</evidence>
<keyword evidence="2" id="KW-0238">DNA-binding</keyword>
<dbReference type="SMART" id="SM00850">
    <property type="entry name" value="LytTR"/>
    <property type="match status" value="1"/>
</dbReference>
<dbReference type="AlphaFoldDB" id="A0A562L294"/>
<dbReference type="GO" id="GO:0000976">
    <property type="term" value="F:transcription cis-regulatory region binding"/>
    <property type="evidence" value="ECO:0007669"/>
    <property type="project" value="TreeGrafter"/>
</dbReference>
<gene>
    <name evidence="6" type="ORF">IP90_02312</name>
</gene>
<dbReference type="GO" id="GO:0006355">
    <property type="term" value="P:regulation of DNA-templated transcription"/>
    <property type="evidence" value="ECO:0007669"/>
    <property type="project" value="TreeGrafter"/>
</dbReference>
<proteinExistence type="predicted"/>
<dbReference type="PROSITE" id="PS50110">
    <property type="entry name" value="RESPONSE_REGULATORY"/>
    <property type="match status" value="1"/>
</dbReference>
<dbReference type="GO" id="GO:0000156">
    <property type="term" value="F:phosphorelay response regulator activity"/>
    <property type="evidence" value="ECO:0007669"/>
    <property type="project" value="TreeGrafter"/>
</dbReference>
<reference evidence="6 7" key="1">
    <citation type="journal article" date="2015" name="Stand. Genomic Sci.">
        <title>Genomic Encyclopedia of Bacterial and Archaeal Type Strains, Phase III: the genomes of soil and plant-associated and newly described type strains.</title>
        <authorList>
            <person name="Whitman W.B."/>
            <person name="Woyke T."/>
            <person name="Klenk H.P."/>
            <person name="Zhou Y."/>
            <person name="Lilburn T.G."/>
            <person name="Beck B.J."/>
            <person name="De Vos P."/>
            <person name="Vandamme P."/>
            <person name="Eisen J.A."/>
            <person name="Garrity G."/>
            <person name="Hugenholtz P."/>
            <person name="Kyrpides N.C."/>
        </authorList>
    </citation>
    <scope>NUCLEOTIDE SEQUENCE [LARGE SCALE GENOMIC DNA]</scope>
    <source>
        <strain evidence="6 7">CGMCC 1.10821</strain>
    </source>
</reference>
<feature type="domain" description="HTH LytTR-type" evidence="5">
    <location>
        <begin position="158"/>
        <end position="262"/>
    </location>
</feature>
<comment type="caution">
    <text evidence="6">The sequence shown here is derived from an EMBL/GenBank/DDBJ whole genome shotgun (WGS) entry which is preliminary data.</text>
</comment>
<dbReference type="InterPro" id="IPR007492">
    <property type="entry name" value="LytTR_DNA-bd_dom"/>
</dbReference>
<keyword evidence="1" id="KW-0902">Two-component regulatory system</keyword>
<evidence type="ECO:0000259" key="5">
    <source>
        <dbReference type="PROSITE" id="PS50930"/>
    </source>
</evidence>
<evidence type="ECO:0000256" key="3">
    <source>
        <dbReference type="PROSITE-ProRule" id="PRU00169"/>
    </source>
</evidence>